<organism evidence="1 2">
    <name type="scientific">Malus domestica</name>
    <name type="common">Apple</name>
    <name type="synonym">Pyrus malus</name>
    <dbReference type="NCBI Taxonomy" id="3750"/>
    <lineage>
        <taxon>Eukaryota</taxon>
        <taxon>Viridiplantae</taxon>
        <taxon>Streptophyta</taxon>
        <taxon>Embryophyta</taxon>
        <taxon>Tracheophyta</taxon>
        <taxon>Spermatophyta</taxon>
        <taxon>Magnoliopsida</taxon>
        <taxon>eudicotyledons</taxon>
        <taxon>Gunneridae</taxon>
        <taxon>Pentapetalae</taxon>
        <taxon>rosids</taxon>
        <taxon>fabids</taxon>
        <taxon>Rosales</taxon>
        <taxon>Rosaceae</taxon>
        <taxon>Amygdaloideae</taxon>
        <taxon>Maleae</taxon>
        <taxon>Malus</taxon>
    </lineage>
</organism>
<proteinExistence type="predicted"/>
<dbReference type="EMBL" id="RDQH01000341">
    <property type="protein sequence ID" value="RXH75288.1"/>
    <property type="molecule type" value="Genomic_DNA"/>
</dbReference>
<name>A0A498HUL7_MALDO</name>
<accession>A0A498HUL7</accession>
<dbReference type="Proteomes" id="UP000290289">
    <property type="component" value="Chromosome 15"/>
</dbReference>
<gene>
    <name evidence="1" type="ORF">DVH24_030009</name>
</gene>
<comment type="caution">
    <text evidence="1">The sequence shown here is derived from an EMBL/GenBank/DDBJ whole genome shotgun (WGS) entry which is preliminary data.</text>
</comment>
<evidence type="ECO:0000313" key="2">
    <source>
        <dbReference type="Proteomes" id="UP000290289"/>
    </source>
</evidence>
<protein>
    <submittedName>
        <fullName evidence="1">Uncharacterized protein</fullName>
    </submittedName>
</protein>
<sequence length="103" mass="11873">MKYSTAEARFDLKKKLEIFADGKELDVVKTWTRLLELPASKDMAYKILEGSLHGSWLLKLPLMRDARVFLLVNFDGAMMNIRSSPRFSIYDNGEGDEWEVNIS</sequence>
<keyword evidence="2" id="KW-1185">Reference proteome</keyword>
<dbReference type="AlphaFoldDB" id="A0A498HUL7"/>
<reference evidence="1 2" key="1">
    <citation type="submission" date="2018-10" db="EMBL/GenBank/DDBJ databases">
        <title>A high-quality apple genome assembly.</title>
        <authorList>
            <person name="Hu J."/>
        </authorList>
    </citation>
    <scope>NUCLEOTIDE SEQUENCE [LARGE SCALE GENOMIC DNA]</scope>
    <source>
        <strain evidence="2">cv. HFTH1</strain>
        <tissue evidence="1">Young leaf</tissue>
    </source>
</reference>
<evidence type="ECO:0000313" key="1">
    <source>
        <dbReference type="EMBL" id="RXH75288.1"/>
    </source>
</evidence>